<keyword evidence="1" id="KW-0813">Transport</keyword>
<name>A0A2T6ZCB9_TUBBO</name>
<evidence type="ECO:0000256" key="1">
    <source>
        <dbReference type="ARBA" id="ARBA00022448"/>
    </source>
</evidence>
<keyword evidence="2" id="KW-0677">Repeat</keyword>
<dbReference type="PANTHER" id="PTHR19229">
    <property type="entry name" value="ATP-BINDING CASSETTE TRANSPORTER SUBFAMILY A ABCA"/>
    <property type="match status" value="1"/>
</dbReference>
<dbReference type="STRING" id="42251.A0A2T6ZCB9"/>
<sequence length="226" mass="25081">MGEKLSGGNKLLLDEPSLGMDVASKRTMWKILTTVQKGRSLVLTTHSMEEADALASRTGILAKKMLAAGASDDLQKRWGDGYRTHLVLKSAPASTEVKMHKVKDWVQRRFRGAVVEQRSFHGQIRYSVPIWRGESEDENDITSTTASQPGGTSVNRIFKALEVAKDALGLEYYSVSQTTLAVIPPPLPFHAHTNCSIDQVFLTIAGSANVAEEGYEVKKKWFKFWK</sequence>
<dbReference type="InterPro" id="IPR026082">
    <property type="entry name" value="ABCA"/>
</dbReference>
<dbReference type="PANTHER" id="PTHR19229:SF36">
    <property type="entry name" value="ATP-BINDING CASSETTE SUB-FAMILY A MEMBER 2"/>
    <property type="match status" value="1"/>
</dbReference>
<dbReference type="OrthoDB" id="8061355at2759"/>
<dbReference type="Gene3D" id="3.40.50.300">
    <property type="entry name" value="P-loop containing nucleotide triphosphate hydrolases"/>
    <property type="match status" value="1"/>
</dbReference>
<dbReference type="InterPro" id="IPR027417">
    <property type="entry name" value="P-loop_NTPase"/>
</dbReference>
<dbReference type="GO" id="GO:0016020">
    <property type="term" value="C:membrane"/>
    <property type="evidence" value="ECO:0007669"/>
    <property type="project" value="InterPro"/>
</dbReference>
<dbReference type="SUPFAM" id="SSF52540">
    <property type="entry name" value="P-loop containing nucleoside triphosphate hydrolases"/>
    <property type="match status" value="1"/>
</dbReference>
<evidence type="ECO:0000313" key="3">
    <source>
        <dbReference type="EMBL" id="PUU73123.1"/>
    </source>
</evidence>
<gene>
    <name evidence="3" type="ORF">B9Z19DRAFT_1164860</name>
</gene>
<evidence type="ECO:0008006" key="5">
    <source>
        <dbReference type="Google" id="ProtNLM"/>
    </source>
</evidence>
<dbReference type="GO" id="GO:0140359">
    <property type="term" value="F:ABC-type transporter activity"/>
    <property type="evidence" value="ECO:0007669"/>
    <property type="project" value="InterPro"/>
</dbReference>
<protein>
    <recommendedName>
        <fullName evidence="5">P-loop containing nucleoside triphosphate hydrolase protein</fullName>
    </recommendedName>
</protein>
<dbReference type="Proteomes" id="UP000244722">
    <property type="component" value="Unassembled WGS sequence"/>
</dbReference>
<accession>A0A2T6ZCB9</accession>
<proteinExistence type="predicted"/>
<dbReference type="EMBL" id="NESQ01000410">
    <property type="protein sequence ID" value="PUU73123.1"/>
    <property type="molecule type" value="Genomic_DNA"/>
</dbReference>
<evidence type="ECO:0000313" key="4">
    <source>
        <dbReference type="Proteomes" id="UP000244722"/>
    </source>
</evidence>
<organism evidence="3 4">
    <name type="scientific">Tuber borchii</name>
    <name type="common">White truffle</name>
    <dbReference type="NCBI Taxonomy" id="42251"/>
    <lineage>
        <taxon>Eukaryota</taxon>
        <taxon>Fungi</taxon>
        <taxon>Dikarya</taxon>
        <taxon>Ascomycota</taxon>
        <taxon>Pezizomycotina</taxon>
        <taxon>Pezizomycetes</taxon>
        <taxon>Pezizales</taxon>
        <taxon>Tuberaceae</taxon>
        <taxon>Tuber</taxon>
    </lineage>
</organism>
<evidence type="ECO:0000256" key="2">
    <source>
        <dbReference type="ARBA" id="ARBA00022737"/>
    </source>
</evidence>
<keyword evidence="4" id="KW-1185">Reference proteome</keyword>
<dbReference type="AlphaFoldDB" id="A0A2T6ZCB9"/>
<reference evidence="3 4" key="1">
    <citation type="submission" date="2017-04" db="EMBL/GenBank/DDBJ databases">
        <title>Draft genome sequence of Tuber borchii Vittad., a whitish edible truffle.</title>
        <authorList>
            <consortium name="DOE Joint Genome Institute"/>
            <person name="Murat C."/>
            <person name="Kuo A."/>
            <person name="Barry K.W."/>
            <person name="Clum A."/>
            <person name="Dockter R.B."/>
            <person name="Fauchery L."/>
            <person name="Iotti M."/>
            <person name="Kohler A."/>
            <person name="Labutti K."/>
            <person name="Lindquist E.A."/>
            <person name="Lipzen A."/>
            <person name="Ohm R.A."/>
            <person name="Wang M."/>
            <person name="Grigoriev I.V."/>
            <person name="Zambonelli A."/>
            <person name="Martin F.M."/>
        </authorList>
    </citation>
    <scope>NUCLEOTIDE SEQUENCE [LARGE SCALE GENOMIC DNA]</scope>
    <source>
        <strain evidence="3 4">Tbo3840</strain>
    </source>
</reference>
<dbReference type="GO" id="GO:0005319">
    <property type="term" value="F:lipid transporter activity"/>
    <property type="evidence" value="ECO:0007669"/>
    <property type="project" value="TreeGrafter"/>
</dbReference>
<comment type="caution">
    <text evidence="3">The sequence shown here is derived from an EMBL/GenBank/DDBJ whole genome shotgun (WGS) entry which is preliminary data.</text>
</comment>